<dbReference type="Proteomes" id="UP000649573">
    <property type="component" value="Unassembled WGS sequence"/>
</dbReference>
<proteinExistence type="predicted"/>
<keyword evidence="2" id="KW-1185">Reference proteome</keyword>
<accession>A0ABQ2UA20</accession>
<comment type="caution">
    <text evidence="1">The sequence shown here is derived from an EMBL/GenBank/DDBJ whole genome shotgun (WGS) entry which is preliminary data.</text>
</comment>
<reference evidence="2" key="1">
    <citation type="journal article" date="2019" name="Int. J. Syst. Evol. Microbiol.">
        <title>The Global Catalogue of Microorganisms (GCM) 10K type strain sequencing project: providing services to taxonomists for standard genome sequencing and annotation.</title>
        <authorList>
            <consortium name="The Broad Institute Genomics Platform"/>
            <consortium name="The Broad Institute Genome Sequencing Center for Infectious Disease"/>
            <person name="Wu L."/>
            <person name="Ma J."/>
        </authorList>
    </citation>
    <scope>NUCLEOTIDE SEQUENCE [LARGE SCALE GENOMIC DNA]</scope>
    <source>
        <strain evidence="2">JCM 3296</strain>
    </source>
</reference>
<name>A0ABQ2UA20_9PSEU</name>
<protein>
    <submittedName>
        <fullName evidence="1">Uncharacterized protein</fullName>
    </submittedName>
</protein>
<gene>
    <name evidence="1" type="ORF">GCM10010178_03220</name>
</gene>
<evidence type="ECO:0000313" key="1">
    <source>
        <dbReference type="EMBL" id="GGU15074.1"/>
    </source>
</evidence>
<organism evidence="1 2">
    <name type="scientific">Lentzea flava</name>
    <dbReference type="NCBI Taxonomy" id="103732"/>
    <lineage>
        <taxon>Bacteria</taxon>
        <taxon>Bacillati</taxon>
        <taxon>Actinomycetota</taxon>
        <taxon>Actinomycetes</taxon>
        <taxon>Pseudonocardiales</taxon>
        <taxon>Pseudonocardiaceae</taxon>
        <taxon>Lentzea</taxon>
    </lineage>
</organism>
<evidence type="ECO:0000313" key="2">
    <source>
        <dbReference type="Proteomes" id="UP000649573"/>
    </source>
</evidence>
<sequence>MQFTVVVGDEQPDILERLGAALEWGDEIELLPSQVRDVVISAPHGFGGNLGSGHLKIGPANEEEVDIGGRLMLEDPSGRRVASLPIQWLTRVAGTKGVTLRGNDLLGVLEVQLKVIPAERRFALNLTATWSRPLLPGAVLPILRFQRFALPPYLLSVSLGDLTTKPVPVPDRLWVADDVVQFAVNLNEIQSRLGESFPMPRRWTQRDVKESQRVIDLLNGKRVAMEGSHINLESPNPDVIREAFRESPGSLRASNGDLLTTRIAGHDLELGRYSVYVPRAELVEGDTEDGVTKFKVVPSSGTSIEMELDSIHEISIES</sequence>
<dbReference type="EMBL" id="BMRE01000001">
    <property type="protein sequence ID" value="GGU15074.1"/>
    <property type="molecule type" value="Genomic_DNA"/>
</dbReference>